<dbReference type="GO" id="GO:0016787">
    <property type="term" value="F:hydrolase activity"/>
    <property type="evidence" value="ECO:0007669"/>
    <property type="project" value="UniProtKB-UniRule"/>
</dbReference>
<dbReference type="RefSeq" id="WP_208113667.1">
    <property type="nucleotide sequence ID" value="NZ_SNZH01000014.1"/>
</dbReference>
<organism evidence="4 5">
    <name type="scientific">Tahibacter aquaticus</name>
    <dbReference type="NCBI Taxonomy" id="520092"/>
    <lineage>
        <taxon>Bacteria</taxon>
        <taxon>Pseudomonadati</taxon>
        <taxon>Pseudomonadota</taxon>
        <taxon>Gammaproteobacteria</taxon>
        <taxon>Lysobacterales</taxon>
        <taxon>Rhodanobacteraceae</taxon>
        <taxon>Tahibacter</taxon>
    </lineage>
</organism>
<dbReference type="EC" id="3.1.4.-" evidence="2"/>
<dbReference type="NCBIfam" id="TIGR00040">
    <property type="entry name" value="yfcE"/>
    <property type="match status" value="1"/>
</dbReference>
<dbReference type="GO" id="GO:0046872">
    <property type="term" value="F:metal ion binding"/>
    <property type="evidence" value="ECO:0007669"/>
    <property type="project" value="UniProtKB-KW"/>
</dbReference>
<protein>
    <recommendedName>
        <fullName evidence="2">Phosphoesterase</fullName>
        <ecNumber evidence="2">3.1.4.-</ecNumber>
    </recommendedName>
</protein>
<evidence type="ECO:0000259" key="3">
    <source>
        <dbReference type="Pfam" id="PF12850"/>
    </source>
</evidence>
<evidence type="ECO:0000313" key="4">
    <source>
        <dbReference type="EMBL" id="TDR39983.1"/>
    </source>
</evidence>
<sequence>MRVLIVSDTHGCVDARICALAQACDRVVHGGDVGDAAVLDALGGAVSAVRGNNDTAAKWPAAQQQRLQQLPLQAELELPGGRLVVVHGDAWPARGRHAALRRAFATARAVVYGHSHRLAIDSDALPWILNPGAGGRARTHGGPSCLLLQAAADAWQVEARQFGGGFRDTL</sequence>
<name>A0A4R6YQ54_9GAMM</name>
<dbReference type="InterPro" id="IPR029052">
    <property type="entry name" value="Metallo-depent_PP-like"/>
</dbReference>
<keyword evidence="2" id="KW-0479">Metal-binding</keyword>
<evidence type="ECO:0000256" key="1">
    <source>
        <dbReference type="ARBA" id="ARBA00008950"/>
    </source>
</evidence>
<feature type="domain" description="Calcineurin-like phosphoesterase" evidence="3">
    <location>
        <begin position="1"/>
        <end position="150"/>
    </location>
</feature>
<dbReference type="EMBL" id="SNZH01000014">
    <property type="protein sequence ID" value="TDR39983.1"/>
    <property type="molecule type" value="Genomic_DNA"/>
</dbReference>
<dbReference type="InterPro" id="IPR024654">
    <property type="entry name" value="Calcineurin-like_PHP_lpxH"/>
</dbReference>
<gene>
    <name evidence="4" type="ORF">DFR29_11435</name>
</gene>
<dbReference type="Pfam" id="PF12850">
    <property type="entry name" value="Metallophos_2"/>
    <property type="match status" value="1"/>
</dbReference>
<accession>A0A4R6YQ54</accession>
<dbReference type="SUPFAM" id="SSF56300">
    <property type="entry name" value="Metallo-dependent phosphatases"/>
    <property type="match status" value="1"/>
</dbReference>
<evidence type="ECO:0000256" key="2">
    <source>
        <dbReference type="RuleBase" id="RU362039"/>
    </source>
</evidence>
<dbReference type="Proteomes" id="UP000295293">
    <property type="component" value="Unassembled WGS sequence"/>
</dbReference>
<evidence type="ECO:0000313" key="5">
    <source>
        <dbReference type="Proteomes" id="UP000295293"/>
    </source>
</evidence>
<dbReference type="AlphaFoldDB" id="A0A4R6YQ54"/>
<proteinExistence type="inferred from homology"/>
<dbReference type="InterPro" id="IPR000979">
    <property type="entry name" value="Phosphodiesterase_MJ0936/Vps29"/>
</dbReference>
<comment type="similarity">
    <text evidence="1 2">Belongs to the metallophosphoesterase superfamily. YfcE family.</text>
</comment>
<reference evidence="4 5" key="1">
    <citation type="submission" date="2019-03" db="EMBL/GenBank/DDBJ databases">
        <title>Genomic Encyclopedia of Type Strains, Phase IV (KMG-IV): sequencing the most valuable type-strain genomes for metagenomic binning, comparative biology and taxonomic classification.</title>
        <authorList>
            <person name="Goeker M."/>
        </authorList>
    </citation>
    <scope>NUCLEOTIDE SEQUENCE [LARGE SCALE GENOMIC DNA]</scope>
    <source>
        <strain evidence="4 5">DSM 21667</strain>
    </source>
</reference>
<comment type="caution">
    <text evidence="4">The sequence shown here is derived from an EMBL/GenBank/DDBJ whole genome shotgun (WGS) entry which is preliminary data.</text>
</comment>
<dbReference type="Gene3D" id="3.60.21.10">
    <property type="match status" value="1"/>
</dbReference>
<comment type="cofactor">
    <cofactor evidence="2">
        <name>a divalent metal cation</name>
        <dbReference type="ChEBI" id="CHEBI:60240"/>
    </cofactor>
</comment>
<keyword evidence="5" id="KW-1185">Reference proteome</keyword>